<protein>
    <recommendedName>
        <fullName evidence="4">ER membrane protein complex subunit 2</fullName>
    </recommendedName>
</protein>
<comment type="subcellular location">
    <subcellularLocation>
        <location evidence="4">Endoplasmic reticulum membrane</location>
        <topology evidence="4">Peripheral membrane protein</topology>
        <orientation evidence="4">Cytoplasmic side</orientation>
    </subcellularLocation>
</comment>
<keyword evidence="4" id="KW-0256">Endoplasmic reticulum</keyword>
<keyword evidence="7" id="KW-1185">Reference proteome</keyword>
<dbReference type="Gene3D" id="1.25.40.10">
    <property type="entry name" value="Tetratricopeptide repeat domain"/>
    <property type="match status" value="1"/>
</dbReference>
<dbReference type="InterPro" id="IPR055217">
    <property type="entry name" value="TPR_EMC2"/>
</dbReference>
<dbReference type="RefSeq" id="XP_014156890.1">
    <property type="nucleotide sequence ID" value="XM_014301415.1"/>
</dbReference>
<feature type="repeat" description="TPR" evidence="3">
    <location>
        <begin position="55"/>
        <end position="88"/>
    </location>
</feature>
<evidence type="ECO:0000313" key="6">
    <source>
        <dbReference type="EMBL" id="KNC82988.1"/>
    </source>
</evidence>
<dbReference type="OrthoDB" id="124397at2759"/>
<organism evidence="6 7">
    <name type="scientific">Sphaeroforma arctica JP610</name>
    <dbReference type="NCBI Taxonomy" id="667725"/>
    <lineage>
        <taxon>Eukaryota</taxon>
        <taxon>Ichthyosporea</taxon>
        <taxon>Ichthyophonida</taxon>
        <taxon>Sphaeroforma</taxon>
    </lineage>
</organism>
<dbReference type="InterPro" id="IPR011990">
    <property type="entry name" value="TPR-like_helical_dom_sf"/>
</dbReference>
<evidence type="ECO:0000256" key="4">
    <source>
        <dbReference type="RuleBase" id="RU367091"/>
    </source>
</evidence>
<evidence type="ECO:0000259" key="5">
    <source>
        <dbReference type="Pfam" id="PF22890"/>
    </source>
</evidence>
<evidence type="ECO:0000256" key="2">
    <source>
        <dbReference type="ARBA" id="ARBA00022803"/>
    </source>
</evidence>
<dbReference type="AlphaFoldDB" id="A0A0L0G426"/>
<evidence type="ECO:0000256" key="1">
    <source>
        <dbReference type="ARBA" id="ARBA00022737"/>
    </source>
</evidence>
<dbReference type="EMBL" id="KQ241874">
    <property type="protein sequence ID" value="KNC82988.1"/>
    <property type="molecule type" value="Genomic_DNA"/>
</dbReference>
<dbReference type="InterPro" id="IPR019734">
    <property type="entry name" value="TPR_rpt"/>
</dbReference>
<keyword evidence="2 3" id="KW-0802">TPR repeat</keyword>
<dbReference type="GeneID" id="25905240"/>
<dbReference type="SUPFAM" id="SSF48452">
    <property type="entry name" value="TPR-like"/>
    <property type="match status" value="1"/>
</dbReference>
<evidence type="ECO:0000256" key="3">
    <source>
        <dbReference type="PROSITE-ProRule" id="PRU00339"/>
    </source>
</evidence>
<keyword evidence="4" id="KW-0472">Membrane</keyword>
<gene>
    <name evidence="6" type="ORF">SARC_04736</name>
</gene>
<name>A0A0L0G426_9EUKA</name>
<comment type="subunit">
    <text evidence="4">Component of the ER membrane protein complex (EMC).</text>
</comment>
<dbReference type="GO" id="GO:0072546">
    <property type="term" value="C:EMC complex"/>
    <property type="evidence" value="ECO:0007669"/>
    <property type="project" value="UniProtKB-UniRule"/>
</dbReference>
<reference evidence="6 7" key="1">
    <citation type="submission" date="2011-02" db="EMBL/GenBank/DDBJ databases">
        <title>The Genome Sequence of Sphaeroforma arctica JP610.</title>
        <authorList>
            <consortium name="The Broad Institute Genome Sequencing Platform"/>
            <person name="Russ C."/>
            <person name="Cuomo C."/>
            <person name="Young S.K."/>
            <person name="Zeng Q."/>
            <person name="Gargeya S."/>
            <person name="Alvarado L."/>
            <person name="Berlin A."/>
            <person name="Chapman S.B."/>
            <person name="Chen Z."/>
            <person name="Freedman E."/>
            <person name="Gellesch M."/>
            <person name="Goldberg J."/>
            <person name="Griggs A."/>
            <person name="Gujja S."/>
            <person name="Heilman E."/>
            <person name="Heiman D."/>
            <person name="Howarth C."/>
            <person name="Mehta T."/>
            <person name="Neiman D."/>
            <person name="Pearson M."/>
            <person name="Roberts A."/>
            <person name="Saif S."/>
            <person name="Shea T."/>
            <person name="Shenoy N."/>
            <person name="Sisk P."/>
            <person name="Stolte C."/>
            <person name="Sykes S."/>
            <person name="White J."/>
            <person name="Yandava C."/>
            <person name="Burger G."/>
            <person name="Gray M.W."/>
            <person name="Holland P.W.H."/>
            <person name="King N."/>
            <person name="Lang F.B.F."/>
            <person name="Roger A.J."/>
            <person name="Ruiz-Trillo I."/>
            <person name="Haas B."/>
            <person name="Nusbaum C."/>
            <person name="Birren B."/>
        </authorList>
    </citation>
    <scope>NUCLEOTIDE SEQUENCE [LARGE SCALE GENOMIC DNA]</scope>
    <source>
        <strain evidence="6 7">JP610</strain>
    </source>
</reference>
<dbReference type="PANTHER" id="PTHR12760">
    <property type="entry name" value="TETRATRICOPEPTIDE REPEAT PROTEIN"/>
    <property type="match status" value="1"/>
</dbReference>
<comment type="similarity">
    <text evidence="4">Belongs to the EMC2 family.</text>
</comment>
<dbReference type="PROSITE" id="PS50005">
    <property type="entry name" value="TPR"/>
    <property type="match status" value="1"/>
</dbReference>
<dbReference type="Proteomes" id="UP000054560">
    <property type="component" value="Unassembled WGS sequence"/>
</dbReference>
<keyword evidence="1" id="KW-0677">Repeat</keyword>
<dbReference type="eggNOG" id="KOG3060">
    <property type="taxonomic scope" value="Eukaryota"/>
</dbReference>
<dbReference type="Pfam" id="PF22890">
    <property type="entry name" value="TPR_EMC2"/>
    <property type="match status" value="1"/>
</dbReference>
<accession>A0A0L0G426</accession>
<sequence length="147" mass="17020">MLDTTTPAELNKYLAVFITDYEAWMELVDLYLEEGKLELASFCLEDVILSHPHDDKFFTLHGEIMYAHQKYKTARQLFSKACESNPDNTRAHYGLFLSAARHANEDKGSDNYEVGIFARDKLVQLYGEKNAMLLPYVNEMLNDWITE</sequence>
<comment type="function">
    <text evidence="4">Part of the endoplasmic reticulum membrane protein complex (EMC) that enables the energy-independent insertion into endoplasmic reticulum membranes of newly synthesized membrane proteins.</text>
</comment>
<evidence type="ECO:0000313" key="7">
    <source>
        <dbReference type="Proteomes" id="UP000054560"/>
    </source>
</evidence>
<dbReference type="InterPro" id="IPR039856">
    <property type="entry name" value="EMC2-like"/>
</dbReference>
<proteinExistence type="inferred from homology"/>
<feature type="domain" description="EMC2 TPR-like" evidence="5">
    <location>
        <begin position="10"/>
        <end position="65"/>
    </location>
</feature>
<dbReference type="STRING" id="667725.A0A0L0G426"/>